<dbReference type="InterPro" id="IPR011050">
    <property type="entry name" value="Pectin_lyase_fold/virulence"/>
</dbReference>
<reference evidence="3 4" key="1">
    <citation type="submission" date="2020-11" db="EMBL/GenBank/DDBJ databases">
        <title>WGS of Herminiimonas contaminans strain Marseille-Q4544 isolated from planarians Schmidtea mediterranea.</title>
        <authorList>
            <person name="Kangale L."/>
        </authorList>
    </citation>
    <scope>NUCLEOTIDE SEQUENCE [LARGE SCALE GENOMIC DNA]</scope>
    <source>
        <strain evidence="3 4">Marseille-Q4544</strain>
    </source>
</reference>
<dbReference type="InterPro" id="IPR005546">
    <property type="entry name" value="Autotransporte_beta"/>
</dbReference>
<protein>
    <submittedName>
        <fullName evidence="3">Autotransporter outer membrane beta-barrel domain-containing protein</fullName>
    </submittedName>
</protein>
<dbReference type="NCBIfam" id="TIGR04393">
    <property type="entry name" value="rpt_T5SS_PEPC"/>
    <property type="match status" value="1"/>
</dbReference>
<dbReference type="Pfam" id="PF03797">
    <property type="entry name" value="Autotransporter"/>
    <property type="match status" value="1"/>
</dbReference>
<comment type="caution">
    <text evidence="3">The sequence shown here is derived from an EMBL/GenBank/DDBJ whole genome shotgun (WGS) entry which is preliminary data.</text>
</comment>
<dbReference type="RefSeq" id="WP_195875305.1">
    <property type="nucleotide sequence ID" value="NZ_JADOEL010000005.1"/>
</dbReference>
<keyword evidence="4" id="KW-1185">Reference proteome</keyword>
<name>A0ABS0ESI8_9BURK</name>
<dbReference type="SUPFAM" id="SSF103515">
    <property type="entry name" value="Autotransporter"/>
    <property type="match status" value="1"/>
</dbReference>
<keyword evidence="1" id="KW-0732">Signal</keyword>
<dbReference type="Gene3D" id="2.160.20.20">
    <property type="match status" value="1"/>
</dbReference>
<dbReference type="InterPro" id="IPR030895">
    <property type="entry name" value="T5SS_PEPC_rpt"/>
</dbReference>
<evidence type="ECO:0000313" key="4">
    <source>
        <dbReference type="Proteomes" id="UP000657372"/>
    </source>
</evidence>
<dbReference type="Pfam" id="PF18883">
    <property type="entry name" value="AC_1"/>
    <property type="match status" value="1"/>
</dbReference>
<dbReference type="PANTHER" id="PTHR35037:SF3">
    <property type="entry name" value="C-TERMINAL REGION OF AIDA-LIKE PROTEIN"/>
    <property type="match status" value="1"/>
</dbReference>
<dbReference type="InterPro" id="IPR051551">
    <property type="entry name" value="Autotransporter_adhesion"/>
</dbReference>
<dbReference type="InterPro" id="IPR006315">
    <property type="entry name" value="OM_autotransptr_brl_dom"/>
</dbReference>
<dbReference type="Gene3D" id="2.40.128.130">
    <property type="entry name" value="Autotransporter beta-domain"/>
    <property type="match status" value="1"/>
</dbReference>
<feature type="domain" description="Autotransporter" evidence="2">
    <location>
        <begin position="462"/>
        <end position="745"/>
    </location>
</feature>
<dbReference type="InterPro" id="IPR013425">
    <property type="entry name" value="Autotrns_rpt"/>
</dbReference>
<evidence type="ECO:0000256" key="1">
    <source>
        <dbReference type="ARBA" id="ARBA00022729"/>
    </source>
</evidence>
<accession>A0ABS0ESI8</accession>
<dbReference type="EMBL" id="JADOEL010000005">
    <property type="protein sequence ID" value="MBF8177724.1"/>
    <property type="molecule type" value="Genomic_DNA"/>
</dbReference>
<proteinExistence type="predicted"/>
<dbReference type="NCBIfam" id="TIGR01414">
    <property type="entry name" value="autotrans_barl"/>
    <property type="match status" value="1"/>
</dbReference>
<dbReference type="InterPro" id="IPR036709">
    <property type="entry name" value="Autotransporte_beta_dom_sf"/>
</dbReference>
<dbReference type="PANTHER" id="PTHR35037">
    <property type="entry name" value="C-TERMINAL REGION OF AIDA-LIKE PROTEIN"/>
    <property type="match status" value="1"/>
</dbReference>
<dbReference type="SMART" id="SM00869">
    <property type="entry name" value="Autotransporter"/>
    <property type="match status" value="1"/>
</dbReference>
<dbReference type="InterPro" id="IPR043990">
    <property type="entry name" value="AC_1"/>
</dbReference>
<dbReference type="SUPFAM" id="SSF51126">
    <property type="entry name" value="Pectin lyase-like"/>
    <property type="match status" value="1"/>
</dbReference>
<dbReference type="InterPro" id="IPR012332">
    <property type="entry name" value="Autotransporter_pectin_lyase_C"/>
</dbReference>
<organism evidence="3 4">
    <name type="scientific">Herminiimonas contaminans</name>
    <dbReference type="NCBI Taxonomy" id="1111140"/>
    <lineage>
        <taxon>Bacteria</taxon>
        <taxon>Pseudomonadati</taxon>
        <taxon>Pseudomonadota</taxon>
        <taxon>Betaproteobacteria</taxon>
        <taxon>Burkholderiales</taxon>
        <taxon>Oxalobacteraceae</taxon>
        <taxon>Herminiimonas</taxon>
    </lineage>
</organism>
<dbReference type="CDD" id="cd01344">
    <property type="entry name" value="PL2_Passenger_AT"/>
    <property type="match status" value="1"/>
</dbReference>
<dbReference type="Proteomes" id="UP000657372">
    <property type="component" value="Unassembled WGS sequence"/>
</dbReference>
<evidence type="ECO:0000259" key="2">
    <source>
        <dbReference type="PROSITE" id="PS51208"/>
    </source>
</evidence>
<evidence type="ECO:0000313" key="3">
    <source>
        <dbReference type="EMBL" id="MBF8177724.1"/>
    </source>
</evidence>
<dbReference type="NCBIfam" id="TIGR02601">
    <property type="entry name" value="autotrns_rpt"/>
    <property type="match status" value="1"/>
</dbReference>
<gene>
    <name evidence="3" type="ORF">IXC47_08535</name>
</gene>
<dbReference type="PROSITE" id="PS51208">
    <property type="entry name" value="AUTOTRANSPORTER"/>
    <property type="match status" value="1"/>
</dbReference>
<sequence length="745" mass="77140">MLLSLGAAPAMAQVYIENDEVVNVPGTLASPWNVGDTLVVGSVGSGELNVNAGGIVNAANLQIGGPASTSRVTIGAGGKFNSGNMTIVGFTGEGELHIKDGGILRDSLAYISFGITAPGKVHVTGTGSRWENDGGISIGYDGEALLRIAYGGVVSTPVVSIGSFGNANGTLAIGGATGAAAEAAGTLDTPLIYFGFGAGRIVFNHLNDDYIFSPDIISLDNTMIGEVHQLAGTTILTGANDYFGRTTVSGGTLAAGAANRFSANSDYTITAGGTLDTRGFQQTLLSLDNGGRVNIASSGLNNVLTVSGNYSGNGGSIVLNTALGGDDSATDKLNIQGDTTGTTTVVINNIGGVGALTGTGIKIIDVAGASNGTFQLKGHYRIDNLAAMVVGPYAYTLQQNGVGIPADGGWYLHSRYQAGIPTYESYPHTLLALSSLPSLQQRVGNRMWAEPDASAAATRYGSDKAGTGMWTNIEGRRDNINPARSTSEASYNTDIYRIQGGIDGLLYEEAASGKLIAGLSAQYANGRSAVSSPAGNGRINTVGYGVGASLTWYGNNGFYADGQVQANFYNSDISSPTAGISLAKGNDGRAYTASIEAGQRIRIEPGWTLTPQAQLSYSTVKFDDFTDGFGARVSLDQGSSLRARLGLSLENEKIWHGGSGKANRQHTYAIVNLYNEFKDGTQVHVSDLSFINRNTRLWGGLGLGASYSWADGKYMVYGQGSVNTSLNNFGESTSLGATVGLRILF</sequence>